<dbReference type="VEuPathDB" id="FungiDB:ATEG_07583"/>
<dbReference type="OMA" id="VYASIMH"/>
<name>Q0CFF1_ASPTN</name>
<evidence type="ECO:0000313" key="2">
    <source>
        <dbReference type="Proteomes" id="UP000007963"/>
    </source>
</evidence>
<evidence type="ECO:0000313" key="1">
    <source>
        <dbReference type="EMBL" id="EAU31845.1"/>
    </source>
</evidence>
<accession>Q0CFF1</accession>
<dbReference type="AlphaFoldDB" id="Q0CFF1"/>
<gene>
    <name evidence="1" type="ORF">ATEG_07583</name>
</gene>
<reference evidence="2" key="1">
    <citation type="submission" date="2005-09" db="EMBL/GenBank/DDBJ databases">
        <title>Annotation of the Aspergillus terreus NIH2624 genome.</title>
        <authorList>
            <person name="Birren B.W."/>
            <person name="Lander E.S."/>
            <person name="Galagan J.E."/>
            <person name="Nusbaum C."/>
            <person name="Devon K."/>
            <person name="Henn M."/>
            <person name="Ma L.-J."/>
            <person name="Jaffe D.B."/>
            <person name="Butler J."/>
            <person name="Alvarez P."/>
            <person name="Gnerre S."/>
            <person name="Grabherr M."/>
            <person name="Kleber M."/>
            <person name="Mauceli E.W."/>
            <person name="Brockman W."/>
            <person name="Rounsley S."/>
            <person name="Young S.K."/>
            <person name="LaButti K."/>
            <person name="Pushparaj V."/>
            <person name="DeCaprio D."/>
            <person name="Crawford M."/>
            <person name="Koehrsen M."/>
            <person name="Engels R."/>
            <person name="Montgomery P."/>
            <person name="Pearson M."/>
            <person name="Howarth C."/>
            <person name="Larson L."/>
            <person name="Luoma S."/>
            <person name="White J."/>
            <person name="Alvarado L."/>
            <person name="Kodira C.D."/>
            <person name="Zeng Q."/>
            <person name="Oleary S."/>
            <person name="Yandava C."/>
            <person name="Denning D.W."/>
            <person name="Nierman W.C."/>
            <person name="Milne T."/>
            <person name="Madden K."/>
        </authorList>
    </citation>
    <scope>NUCLEOTIDE SEQUENCE [LARGE SCALE GENOMIC DNA]</scope>
    <source>
        <strain evidence="2">NIH 2624 / FGSC A1156</strain>
    </source>
</reference>
<proteinExistence type="predicted"/>
<dbReference type="RefSeq" id="XP_001216204.1">
    <property type="nucleotide sequence ID" value="XM_001216204.1"/>
</dbReference>
<dbReference type="OrthoDB" id="4922812at2759"/>
<dbReference type="EMBL" id="CH476604">
    <property type="protein sequence ID" value="EAU31845.1"/>
    <property type="molecule type" value="Genomic_DNA"/>
</dbReference>
<dbReference type="Proteomes" id="UP000007963">
    <property type="component" value="Unassembled WGS sequence"/>
</dbReference>
<protein>
    <submittedName>
        <fullName evidence="1">Uncharacterized protein</fullName>
    </submittedName>
</protein>
<dbReference type="HOGENOM" id="CLU_1834769_0_0_1"/>
<dbReference type="GeneID" id="4322726"/>
<sequence length="140" mass="16007">MSSPSMAFNSRHYRDWPAYQAGSVMRPAQMLYAYYTQSPADYHDALMPIHSFVYTRVLIFLMGTMGPTPSFQKNVNSRFVYSESILGGALIAVSHSTKPEAIAVYASIMHMVGKVSLWARRRHDAERYVAVSDLHHREYR</sequence>
<organism evidence="1 2">
    <name type="scientific">Aspergillus terreus (strain NIH 2624 / FGSC A1156)</name>
    <dbReference type="NCBI Taxonomy" id="341663"/>
    <lineage>
        <taxon>Eukaryota</taxon>
        <taxon>Fungi</taxon>
        <taxon>Dikarya</taxon>
        <taxon>Ascomycota</taxon>
        <taxon>Pezizomycotina</taxon>
        <taxon>Eurotiomycetes</taxon>
        <taxon>Eurotiomycetidae</taxon>
        <taxon>Eurotiales</taxon>
        <taxon>Aspergillaceae</taxon>
        <taxon>Aspergillus</taxon>
        <taxon>Aspergillus subgen. Circumdati</taxon>
    </lineage>
</organism>